<gene>
    <name evidence="1" type="ORF">TNCT_512951</name>
</gene>
<name>A0A8X6HJQ3_TRICU</name>
<accession>A0A8X6HJQ3</accession>
<reference evidence="1" key="1">
    <citation type="submission" date="2020-07" db="EMBL/GenBank/DDBJ databases">
        <title>Multicomponent nature underlies the extraordinary mechanical properties of spider dragline silk.</title>
        <authorList>
            <person name="Kono N."/>
            <person name="Nakamura H."/>
            <person name="Mori M."/>
            <person name="Yoshida Y."/>
            <person name="Ohtoshi R."/>
            <person name="Malay A.D."/>
            <person name="Moran D.A.P."/>
            <person name="Tomita M."/>
            <person name="Numata K."/>
            <person name="Arakawa K."/>
        </authorList>
    </citation>
    <scope>NUCLEOTIDE SEQUENCE</scope>
</reference>
<comment type="caution">
    <text evidence="1">The sequence shown here is derived from an EMBL/GenBank/DDBJ whole genome shotgun (WGS) entry which is preliminary data.</text>
</comment>
<keyword evidence="2" id="KW-1185">Reference proteome</keyword>
<proteinExistence type="predicted"/>
<sequence length="112" mass="12745">MRFPPSPLFTSLLNKARAFSQTTTVLPSPPSNFPSDIRILIKFYNCARSPSSVLNSHAHKEALKRNQSHSTTLTPFQKVVCFSQREVTDEAIEGGELRYFNSKVVSDEREEW</sequence>
<dbReference type="AlphaFoldDB" id="A0A8X6HJQ3"/>
<dbReference type="Proteomes" id="UP000887116">
    <property type="component" value="Unassembled WGS sequence"/>
</dbReference>
<protein>
    <submittedName>
        <fullName evidence="1">Uncharacterized protein</fullName>
    </submittedName>
</protein>
<dbReference type="EMBL" id="BMAO01028496">
    <property type="protein sequence ID" value="GFR25142.1"/>
    <property type="molecule type" value="Genomic_DNA"/>
</dbReference>
<evidence type="ECO:0000313" key="2">
    <source>
        <dbReference type="Proteomes" id="UP000887116"/>
    </source>
</evidence>
<organism evidence="1 2">
    <name type="scientific">Trichonephila clavata</name>
    <name type="common">Joro spider</name>
    <name type="synonym">Nephila clavata</name>
    <dbReference type="NCBI Taxonomy" id="2740835"/>
    <lineage>
        <taxon>Eukaryota</taxon>
        <taxon>Metazoa</taxon>
        <taxon>Ecdysozoa</taxon>
        <taxon>Arthropoda</taxon>
        <taxon>Chelicerata</taxon>
        <taxon>Arachnida</taxon>
        <taxon>Araneae</taxon>
        <taxon>Araneomorphae</taxon>
        <taxon>Entelegynae</taxon>
        <taxon>Araneoidea</taxon>
        <taxon>Nephilidae</taxon>
        <taxon>Trichonephila</taxon>
    </lineage>
</organism>
<evidence type="ECO:0000313" key="1">
    <source>
        <dbReference type="EMBL" id="GFR25142.1"/>
    </source>
</evidence>